<organism evidence="1">
    <name type="scientific">marine sediment metagenome</name>
    <dbReference type="NCBI Taxonomy" id="412755"/>
    <lineage>
        <taxon>unclassified sequences</taxon>
        <taxon>metagenomes</taxon>
        <taxon>ecological metagenomes</taxon>
    </lineage>
</organism>
<evidence type="ECO:0000313" key="1">
    <source>
        <dbReference type="EMBL" id="GAG38062.1"/>
    </source>
</evidence>
<dbReference type="InterPro" id="IPR011856">
    <property type="entry name" value="tRNA_endonuc-like_dom_sf"/>
</dbReference>
<feature type="non-terminal residue" evidence="1">
    <location>
        <position position="1"/>
    </location>
</feature>
<dbReference type="EMBL" id="BARS01049909">
    <property type="protein sequence ID" value="GAG38062.1"/>
    <property type="molecule type" value="Genomic_DNA"/>
</dbReference>
<sequence>RIDLLGINNQGELVILELKRDKTPREIVAQVLDYASWIRTLTYSKINAITEEYQNKNLPQIFAEHYNQPLPENINTNHSMVIVAAELDESSERIVEYLSQEYNVNINAIFFNFFIDDQKEFLGRAWLLDPEDVQERSESRKQAPWTGVWFVNVGEGPHRNWEDNIKYDFIGAGQGPKYSRPLKKLSIGNRLFAYMKGLGYVGYGEVTKEASMIKDFEVNGKKLLEQPLKAPQAAENSSD</sequence>
<proteinExistence type="predicted"/>
<dbReference type="GO" id="GO:0003676">
    <property type="term" value="F:nucleic acid binding"/>
    <property type="evidence" value="ECO:0007669"/>
    <property type="project" value="InterPro"/>
</dbReference>
<accession>X0XRW5</accession>
<reference evidence="1" key="1">
    <citation type="journal article" date="2014" name="Front. Microbiol.">
        <title>High frequency of phylogenetically diverse reductive dehalogenase-homologous genes in deep subseafloor sedimentary metagenomes.</title>
        <authorList>
            <person name="Kawai M."/>
            <person name="Futagami T."/>
            <person name="Toyoda A."/>
            <person name="Takaki Y."/>
            <person name="Nishi S."/>
            <person name="Hori S."/>
            <person name="Arai W."/>
            <person name="Tsubouchi T."/>
            <person name="Morono Y."/>
            <person name="Uchiyama I."/>
            <person name="Ito T."/>
            <person name="Fujiyama A."/>
            <person name="Inagaki F."/>
            <person name="Takami H."/>
        </authorList>
    </citation>
    <scope>NUCLEOTIDE SEQUENCE</scope>
    <source>
        <strain evidence="1">Expedition CK06-06</strain>
    </source>
</reference>
<comment type="caution">
    <text evidence="1">The sequence shown here is derived from an EMBL/GenBank/DDBJ whole genome shotgun (WGS) entry which is preliminary data.</text>
</comment>
<protein>
    <recommendedName>
        <fullName evidence="2">DUF91 domain-containing protein</fullName>
    </recommendedName>
</protein>
<gene>
    <name evidence="1" type="ORF">S01H1_74587</name>
</gene>
<feature type="non-terminal residue" evidence="1">
    <location>
        <position position="239"/>
    </location>
</feature>
<evidence type="ECO:0008006" key="2">
    <source>
        <dbReference type="Google" id="ProtNLM"/>
    </source>
</evidence>
<dbReference type="Gene3D" id="3.40.1350.10">
    <property type="match status" value="1"/>
</dbReference>
<dbReference type="AlphaFoldDB" id="X0XRW5"/>
<name>X0XRW5_9ZZZZ</name>